<proteinExistence type="predicted"/>
<dbReference type="Proteomes" id="UP000037046">
    <property type="component" value="Unassembled WGS sequence"/>
</dbReference>
<dbReference type="RefSeq" id="WP_082237729.1">
    <property type="nucleotide sequence ID" value="NZ_CP118494.1"/>
</dbReference>
<evidence type="ECO:0000256" key="1">
    <source>
        <dbReference type="SAM" id="SignalP"/>
    </source>
</evidence>
<dbReference type="OrthoDB" id="9811036at2"/>
<comment type="caution">
    <text evidence="3">The sequence shown here is derived from an EMBL/GenBank/DDBJ whole genome shotgun (WGS) entry which is preliminary data.</text>
</comment>
<reference evidence="4" key="1">
    <citation type="submission" date="2015-07" db="EMBL/GenBank/DDBJ databases">
        <title>Draft Genome Sequence of Roseovarius tolerans EL-164, a producer of N-Acylated Alanine Methyl Esters (NAMEs).</title>
        <authorList>
            <person name="Voget S."/>
            <person name="Bruns H."/>
            <person name="Wagner-Doebler I."/>
            <person name="Schulz S."/>
            <person name="Daniel R."/>
        </authorList>
    </citation>
    <scope>NUCLEOTIDE SEQUENCE [LARGE SCALE GENOMIC DNA]</scope>
    <source>
        <strain evidence="4">EL-164</strain>
    </source>
</reference>
<dbReference type="PATRIC" id="fig|74031.6.peg.2724"/>
<sequence length="270" mass="28986">MFKSLFAPLLIAVMSLASAGAAQSADDMVSVSVLPGWQMSDGRHMAALRFRLEDGWKTYWRAPGDAGIPPRFDWRGSQNLSQVEIIWPTPEQTITNGMRTIGYTHDLVLPVRLTPKQANVPISLSAEMEIGVCSDICVPVEIGVGLDLPLGSGDRDPRIAAALAARPYTAAEAGVGRVACSVTPIAGGGLRLVAQIDMEQMGTQELVVVETDNPDLWVAQTNTKRRGAMLQAETEMHHVEGRGFLLDRSGLRLTVLSTGDAVDIRGCPSP</sequence>
<protein>
    <recommendedName>
        <fullName evidence="2">Thiol:disulfide interchange protein DsbD N-terminal domain-containing protein</fullName>
    </recommendedName>
</protein>
<dbReference type="AlphaFoldDB" id="A0A0L6CSY4"/>
<organism evidence="3 4">
    <name type="scientific">Roseovarius tolerans</name>
    <dbReference type="NCBI Taxonomy" id="74031"/>
    <lineage>
        <taxon>Bacteria</taxon>
        <taxon>Pseudomonadati</taxon>
        <taxon>Pseudomonadota</taxon>
        <taxon>Alphaproteobacteria</taxon>
        <taxon>Rhodobacterales</taxon>
        <taxon>Roseobacteraceae</taxon>
        <taxon>Roseovarius</taxon>
    </lineage>
</organism>
<dbReference type="Pfam" id="PF11412">
    <property type="entry name" value="DsbD_N"/>
    <property type="match status" value="1"/>
</dbReference>
<keyword evidence="1" id="KW-0732">Signal</keyword>
<dbReference type="EMBL" id="LGVV01000040">
    <property type="protein sequence ID" value="KNX40790.1"/>
    <property type="molecule type" value="Genomic_DNA"/>
</dbReference>
<feature type="signal peptide" evidence="1">
    <location>
        <begin position="1"/>
        <end position="24"/>
    </location>
</feature>
<accession>A0A0L6CSY4</accession>
<evidence type="ECO:0000259" key="2">
    <source>
        <dbReference type="Pfam" id="PF11412"/>
    </source>
</evidence>
<feature type="chain" id="PRO_5005562909" description="Thiol:disulfide interchange protein DsbD N-terminal domain-containing protein" evidence="1">
    <location>
        <begin position="25"/>
        <end position="270"/>
    </location>
</feature>
<evidence type="ECO:0000313" key="4">
    <source>
        <dbReference type="Proteomes" id="UP000037046"/>
    </source>
</evidence>
<dbReference type="InterPro" id="IPR028250">
    <property type="entry name" value="DsbDN"/>
</dbReference>
<dbReference type="STRING" id="74031.SAMN04488077_10117"/>
<feature type="domain" description="Thiol:disulfide interchange protein DsbD N-terminal" evidence="2">
    <location>
        <begin position="37"/>
        <end position="141"/>
    </location>
</feature>
<name>A0A0L6CSY4_9RHOB</name>
<gene>
    <name evidence="3" type="ORF">ROTO_26720</name>
</gene>
<keyword evidence="4" id="KW-1185">Reference proteome</keyword>
<evidence type="ECO:0000313" key="3">
    <source>
        <dbReference type="EMBL" id="KNX40790.1"/>
    </source>
</evidence>